<dbReference type="Gene3D" id="3.40.1400.10">
    <property type="entry name" value="Sugar-phosphate isomerase, RpiB/LacA/LacB"/>
    <property type="match status" value="1"/>
</dbReference>
<dbReference type="PIRSF" id="PIRSF005384">
    <property type="entry name" value="RpiB_LacA_B"/>
    <property type="match status" value="1"/>
</dbReference>
<keyword evidence="3" id="KW-0413">Isomerase</keyword>
<accession>A0A257LV04</accession>
<proteinExistence type="inferred from homology"/>
<dbReference type="PANTHER" id="PTHR30345">
    <property type="entry name" value="RIBOSE-5-PHOSPHATE ISOMERASE B"/>
    <property type="match status" value="1"/>
</dbReference>
<comment type="similarity">
    <text evidence="1">Belongs to the LacAB/RpiB family.</text>
</comment>
<comment type="caution">
    <text evidence="3">The sequence shown here is derived from an EMBL/GenBank/DDBJ whole genome shotgun (WGS) entry which is preliminary data.</text>
</comment>
<gene>
    <name evidence="3" type="ORF">CGW93_00915</name>
</gene>
<dbReference type="NCBIfam" id="NF004051">
    <property type="entry name" value="PRK05571.1"/>
    <property type="match status" value="1"/>
</dbReference>
<dbReference type="GO" id="GO:0004751">
    <property type="term" value="F:ribose-5-phosphate isomerase activity"/>
    <property type="evidence" value="ECO:0007669"/>
    <property type="project" value="TreeGrafter"/>
</dbReference>
<feature type="active site" description="Proton donor" evidence="2">
    <location>
        <position position="98"/>
    </location>
</feature>
<evidence type="ECO:0000313" key="4">
    <source>
        <dbReference type="Proteomes" id="UP000216312"/>
    </source>
</evidence>
<dbReference type="Proteomes" id="UP000216312">
    <property type="component" value="Unassembled WGS sequence"/>
</dbReference>
<dbReference type="InterPro" id="IPR003500">
    <property type="entry name" value="RpiB_LacA_LacB"/>
</dbReference>
<dbReference type="EMBL" id="NMUJ01000006">
    <property type="protein sequence ID" value="OYV03454.1"/>
    <property type="molecule type" value="Genomic_DNA"/>
</dbReference>
<dbReference type="NCBIfam" id="TIGR00689">
    <property type="entry name" value="rpiB_lacA_lacB"/>
    <property type="match status" value="1"/>
</dbReference>
<protein>
    <submittedName>
        <fullName evidence="3">Ribose-5-phosphate isomerase</fullName>
    </submittedName>
</protein>
<evidence type="ECO:0000256" key="2">
    <source>
        <dbReference type="PIRSR" id="PIRSR005384-1"/>
    </source>
</evidence>
<evidence type="ECO:0000256" key="1">
    <source>
        <dbReference type="ARBA" id="ARBA00008754"/>
    </source>
</evidence>
<dbReference type="InterPro" id="IPR036569">
    <property type="entry name" value="RpiB_LacA_LacB_sf"/>
</dbReference>
<dbReference type="Pfam" id="PF02502">
    <property type="entry name" value="LacAB_rpiB"/>
    <property type="match status" value="1"/>
</dbReference>
<organism evidence="3 4">
    <name type="scientific">candidate division WOR-3 bacterium 4484_18</name>
    <dbReference type="NCBI Taxonomy" id="2020626"/>
    <lineage>
        <taxon>Bacteria</taxon>
        <taxon>Bacteria division WOR-3</taxon>
    </lineage>
</organism>
<dbReference type="AlphaFoldDB" id="A0A257LV04"/>
<name>A0A257LV04_UNCW3</name>
<feature type="active site" description="Proton acceptor" evidence="2">
    <location>
        <position position="65"/>
    </location>
</feature>
<dbReference type="GO" id="GO:0009052">
    <property type="term" value="P:pentose-phosphate shunt, non-oxidative branch"/>
    <property type="evidence" value="ECO:0007669"/>
    <property type="project" value="TreeGrafter"/>
</dbReference>
<dbReference type="GO" id="GO:0019316">
    <property type="term" value="P:D-allose catabolic process"/>
    <property type="evidence" value="ECO:0007669"/>
    <property type="project" value="TreeGrafter"/>
</dbReference>
<dbReference type="SUPFAM" id="SSF89623">
    <property type="entry name" value="Ribose/Galactose isomerase RpiB/AlsB"/>
    <property type="match status" value="1"/>
</dbReference>
<evidence type="ECO:0000313" key="3">
    <source>
        <dbReference type="EMBL" id="OYV03454.1"/>
    </source>
</evidence>
<sequence length="177" mass="20040">MRVAVGADHRGVEIKNRIKEYLAGKGIEVVDFGTDTEERCDYPDHGIPTAEAVAKGEADLGILFCGTGVGMSIVANKVKGIRAGVVWNEELAELARKHNDVNVLVIPTDYVEPEAVTKMVDKWMETEPLGDVYARRREKVHQYEDNWVGKDELEQALKLAKKWEKEARHWQAIAWRR</sequence>
<dbReference type="PANTHER" id="PTHR30345:SF0">
    <property type="entry name" value="DNA DAMAGE-REPAIR_TOLERATION PROTEIN DRT102"/>
    <property type="match status" value="1"/>
</dbReference>
<reference evidence="4" key="1">
    <citation type="submission" date="2017-07" db="EMBL/GenBank/DDBJ databases">
        <title>Novel pathways for hydrocarbon cycling and metabolic interdependencies in hydrothermal sediment communities.</title>
        <authorList>
            <person name="Dombrowski N."/>
            <person name="Seitz K."/>
            <person name="Teske A."/>
            <person name="Baker B."/>
        </authorList>
    </citation>
    <scope>NUCLEOTIDE SEQUENCE [LARGE SCALE GENOMIC DNA]</scope>
</reference>